<dbReference type="PATRIC" id="fig|1434118.4.peg.2313"/>
<name>A0A0E3PN92_9EURY</name>
<proteinExistence type="predicted"/>
<gene>
    <name evidence="1" type="ORF">MSSAC_1814</name>
</gene>
<dbReference type="EMBL" id="CP009508">
    <property type="protein sequence ID" value="AKB36404.1"/>
    <property type="molecule type" value="Genomic_DNA"/>
</dbReference>
<dbReference type="HOGENOM" id="CLU_2662411_0_0_2"/>
<sequence length="75" mass="8539">MLRGIHLRDRCTAPPFHNYPRNFSILRIWDFGEKLVNGYTRSKGYSLSVGTLGNPNYVGEKVRLAKSNNLGLTEQ</sequence>
<evidence type="ECO:0000313" key="1">
    <source>
        <dbReference type="EMBL" id="AKB36404.1"/>
    </source>
</evidence>
<dbReference type="RefSeq" id="WP_156157344.1">
    <property type="nucleotide sequence ID" value="NZ_CP009508.1"/>
</dbReference>
<dbReference type="KEGG" id="msj:MSSAC_1814"/>
<evidence type="ECO:0000313" key="2">
    <source>
        <dbReference type="Proteomes" id="UP000033123"/>
    </source>
</evidence>
<reference evidence="1 2" key="1">
    <citation type="submission" date="2014-07" db="EMBL/GenBank/DDBJ databases">
        <title>Methanogenic archaea and the global carbon cycle.</title>
        <authorList>
            <person name="Henriksen J.R."/>
            <person name="Luke J."/>
            <person name="Reinhart S."/>
            <person name="Benedict M.N."/>
            <person name="Youngblut N.D."/>
            <person name="Metcalf M.E."/>
            <person name="Whitaker R.J."/>
            <person name="Metcalf W.W."/>
        </authorList>
    </citation>
    <scope>NUCLEOTIDE SEQUENCE [LARGE SCALE GENOMIC DNA]</scope>
    <source>
        <strain evidence="1 2">C2J</strain>
    </source>
</reference>
<organism evidence="1 2">
    <name type="scientific">Methanosarcina siciliae C2J</name>
    <dbReference type="NCBI Taxonomy" id="1434118"/>
    <lineage>
        <taxon>Archaea</taxon>
        <taxon>Methanobacteriati</taxon>
        <taxon>Methanobacteriota</taxon>
        <taxon>Stenosarchaea group</taxon>
        <taxon>Methanomicrobia</taxon>
        <taxon>Methanosarcinales</taxon>
        <taxon>Methanosarcinaceae</taxon>
        <taxon>Methanosarcina</taxon>
    </lineage>
</organism>
<dbReference type="AlphaFoldDB" id="A0A0E3PN92"/>
<dbReference type="Proteomes" id="UP000033123">
    <property type="component" value="Chromosome"/>
</dbReference>
<dbReference type="GeneID" id="42863833"/>
<accession>A0A0E3PN92</accession>
<protein>
    <submittedName>
        <fullName evidence="1">Uncharacterized protein</fullName>
    </submittedName>
</protein>